<dbReference type="Proteomes" id="UP000693946">
    <property type="component" value="Linkage Group LG5"/>
</dbReference>
<name>A0AAV6QFA1_SOLSE</name>
<organism evidence="1 2">
    <name type="scientific">Solea senegalensis</name>
    <name type="common">Senegalese sole</name>
    <dbReference type="NCBI Taxonomy" id="28829"/>
    <lineage>
        <taxon>Eukaryota</taxon>
        <taxon>Metazoa</taxon>
        <taxon>Chordata</taxon>
        <taxon>Craniata</taxon>
        <taxon>Vertebrata</taxon>
        <taxon>Euteleostomi</taxon>
        <taxon>Actinopterygii</taxon>
        <taxon>Neopterygii</taxon>
        <taxon>Teleostei</taxon>
        <taxon>Neoteleostei</taxon>
        <taxon>Acanthomorphata</taxon>
        <taxon>Carangaria</taxon>
        <taxon>Pleuronectiformes</taxon>
        <taxon>Pleuronectoidei</taxon>
        <taxon>Soleidae</taxon>
        <taxon>Solea</taxon>
    </lineage>
</organism>
<proteinExistence type="predicted"/>
<dbReference type="AlphaFoldDB" id="A0AAV6QFA1"/>
<evidence type="ECO:0000313" key="2">
    <source>
        <dbReference type="Proteomes" id="UP000693946"/>
    </source>
</evidence>
<reference evidence="1 2" key="1">
    <citation type="journal article" date="2021" name="Sci. Rep.">
        <title>Chromosome anchoring in Senegalese sole (Solea senegalensis) reveals sex-associated markers and genome rearrangements in flatfish.</title>
        <authorList>
            <person name="Guerrero-Cozar I."/>
            <person name="Gomez-Garrido J."/>
            <person name="Berbel C."/>
            <person name="Martinez-Blanch J.F."/>
            <person name="Alioto T."/>
            <person name="Claros M.G."/>
            <person name="Gagnaire P.A."/>
            <person name="Manchado M."/>
        </authorList>
    </citation>
    <scope>NUCLEOTIDE SEQUENCE [LARGE SCALE GENOMIC DNA]</scope>
    <source>
        <strain evidence="1">Sse05_10M</strain>
    </source>
</reference>
<gene>
    <name evidence="1" type="ORF">JOB18_001163</name>
</gene>
<sequence>MAARYATRTVNVIERSARVGDGRSRDWTFSPHDIQSLAFSDKNHRMSSKIGQKSHSLVCRPKLVKKVIV</sequence>
<comment type="caution">
    <text evidence="1">The sequence shown here is derived from an EMBL/GenBank/DDBJ whole genome shotgun (WGS) entry which is preliminary data.</text>
</comment>
<protein>
    <submittedName>
        <fullName evidence="1">Uncharacterized protein</fullName>
    </submittedName>
</protein>
<accession>A0AAV6QFA1</accession>
<keyword evidence="2" id="KW-1185">Reference proteome</keyword>
<evidence type="ECO:0000313" key="1">
    <source>
        <dbReference type="EMBL" id="KAG7488916.1"/>
    </source>
</evidence>
<dbReference type="EMBL" id="JAGKHQ010000017">
    <property type="protein sequence ID" value="KAG7488916.1"/>
    <property type="molecule type" value="Genomic_DNA"/>
</dbReference>